<dbReference type="Proteomes" id="UP000620559">
    <property type="component" value="Unassembled WGS sequence"/>
</dbReference>
<proteinExistence type="predicted"/>
<name>A0A8J7FM33_9CYAN</name>
<evidence type="ECO:0000256" key="1">
    <source>
        <dbReference type="SAM" id="Phobius"/>
    </source>
</evidence>
<keyword evidence="1" id="KW-1133">Transmembrane helix</keyword>
<dbReference type="RefSeq" id="WP_193924282.1">
    <property type="nucleotide sequence ID" value="NZ_JADEWL010000129.1"/>
</dbReference>
<evidence type="ECO:0000313" key="3">
    <source>
        <dbReference type="Proteomes" id="UP000620559"/>
    </source>
</evidence>
<evidence type="ECO:0000313" key="2">
    <source>
        <dbReference type="EMBL" id="MBE9215966.1"/>
    </source>
</evidence>
<comment type="caution">
    <text evidence="2">The sequence shown here is derived from an EMBL/GenBank/DDBJ whole genome shotgun (WGS) entry which is preliminary data.</text>
</comment>
<accession>A0A8J7FM33</accession>
<feature type="transmembrane region" description="Helical" evidence="1">
    <location>
        <begin position="37"/>
        <end position="55"/>
    </location>
</feature>
<gene>
    <name evidence="2" type="ORF">IQ247_25450</name>
</gene>
<reference evidence="2" key="1">
    <citation type="submission" date="2020-10" db="EMBL/GenBank/DDBJ databases">
        <authorList>
            <person name="Castelo-Branco R."/>
            <person name="Eusebio N."/>
            <person name="Adriana R."/>
            <person name="Vieira A."/>
            <person name="Brugerolle De Fraissinette N."/>
            <person name="Rezende De Castro R."/>
            <person name="Schneider M.P."/>
            <person name="Vasconcelos V."/>
            <person name="Leao P.N."/>
        </authorList>
    </citation>
    <scope>NUCLEOTIDE SEQUENCE</scope>
    <source>
        <strain evidence="2">LEGE 06105</strain>
    </source>
</reference>
<keyword evidence="3" id="KW-1185">Reference proteome</keyword>
<keyword evidence="1" id="KW-0812">Transmembrane</keyword>
<protein>
    <submittedName>
        <fullName evidence="2">Uncharacterized protein</fullName>
    </submittedName>
</protein>
<dbReference type="EMBL" id="JADEWL010000129">
    <property type="protein sequence ID" value="MBE9215966.1"/>
    <property type="molecule type" value="Genomic_DNA"/>
</dbReference>
<dbReference type="AlphaFoldDB" id="A0A8J7FM33"/>
<organism evidence="2 3">
    <name type="scientific">Plectonema cf. radiosum LEGE 06105</name>
    <dbReference type="NCBI Taxonomy" id="945769"/>
    <lineage>
        <taxon>Bacteria</taxon>
        <taxon>Bacillati</taxon>
        <taxon>Cyanobacteriota</taxon>
        <taxon>Cyanophyceae</taxon>
        <taxon>Oscillatoriophycideae</taxon>
        <taxon>Oscillatoriales</taxon>
        <taxon>Microcoleaceae</taxon>
        <taxon>Plectonema</taxon>
    </lineage>
</organism>
<keyword evidence="1" id="KW-0472">Membrane</keyword>
<sequence length="133" mass="14964">MFSKSTKRLSVFLSAALVSVFLTGISAKKAEALIPRYILIPLTIQATGYAVPRVYKRLTPQQRKQVDAIRDEAFTQIGNVFTKAQRSQVMQSLKTKEGRTKIIQSMKLTPKQKARIQSIVKTSRQRINAIIGE</sequence>